<keyword evidence="6" id="KW-1185">Reference proteome</keyword>
<dbReference type="Proteomes" id="UP001177769">
    <property type="component" value="Chromosome"/>
</dbReference>
<name>A0AA95NCP7_9BURK</name>
<evidence type="ECO:0000313" key="6">
    <source>
        <dbReference type="Proteomes" id="UP001177769"/>
    </source>
</evidence>
<evidence type="ECO:0000256" key="4">
    <source>
        <dbReference type="SAM" id="SignalP"/>
    </source>
</evidence>
<dbReference type="NCBIfam" id="TIGR00787">
    <property type="entry name" value="dctP"/>
    <property type="match status" value="1"/>
</dbReference>
<dbReference type="PROSITE" id="PS51318">
    <property type="entry name" value="TAT"/>
    <property type="match status" value="1"/>
</dbReference>
<comment type="similarity">
    <text evidence="1">Belongs to the bacterial solute-binding protein 7 family.</text>
</comment>
<dbReference type="RefSeq" id="WP_285233851.1">
    <property type="nucleotide sequence ID" value="NZ_CP116346.1"/>
</dbReference>
<protein>
    <submittedName>
        <fullName evidence="5">TRAP transporter substrate-binding protein</fullName>
    </submittedName>
</protein>
<dbReference type="PIRSF" id="PIRSF006470">
    <property type="entry name" value="DctB"/>
    <property type="match status" value="1"/>
</dbReference>
<evidence type="ECO:0000313" key="5">
    <source>
        <dbReference type="EMBL" id="WIT12750.1"/>
    </source>
</evidence>
<evidence type="ECO:0000256" key="2">
    <source>
        <dbReference type="ARBA" id="ARBA00022448"/>
    </source>
</evidence>
<accession>A0AA95NCP7</accession>
<dbReference type="InterPro" id="IPR018389">
    <property type="entry name" value="DctP_fam"/>
</dbReference>
<feature type="signal peptide" evidence="4">
    <location>
        <begin position="1"/>
        <end position="34"/>
    </location>
</feature>
<dbReference type="InterPro" id="IPR006311">
    <property type="entry name" value="TAT_signal"/>
</dbReference>
<dbReference type="NCBIfam" id="NF037995">
    <property type="entry name" value="TRAP_S1"/>
    <property type="match status" value="1"/>
</dbReference>
<dbReference type="KEGG" id="pais:PFX98_03810"/>
<dbReference type="Gene3D" id="3.40.190.170">
    <property type="entry name" value="Bacterial extracellular solute-binding protein, family 7"/>
    <property type="match status" value="1"/>
</dbReference>
<dbReference type="GO" id="GO:0055085">
    <property type="term" value="P:transmembrane transport"/>
    <property type="evidence" value="ECO:0007669"/>
    <property type="project" value="InterPro"/>
</dbReference>
<dbReference type="Pfam" id="PF03480">
    <property type="entry name" value="DctP"/>
    <property type="match status" value="1"/>
</dbReference>
<dbReference type="CDD" id="cd13674">
    <property type="entry name" value="PBP2_TRAP_SBP_like_1"/>
    <property type="match status" value="1"/>
</dbReference>
<evidence type="ECO:0000256" key="1">
    <source>
        <dbReference type="ARBA" id="ARBA00009023"/>
    </source>
</evidence>
<dbReference type="AlphaFoldDB" id="A0AA95NCP7"/>
<keyword evidence="3 4" id="KW-0732">Signal</keyword>
<dbReference type="PANTHER" id="PTHR33376">
    <property type="match status" value="1"/>
</dbReference>
<keyword evidence="2" id="KW-0813">Transport</keyword>
<organism evidence="5 6">
    <name type="scientific">Paucibacter sediminis</name>
    <dbReference type="NCBI Taxonomy" id="3019553"/>
    <lineage>
        <taxon>Bacteria</taxon>
        <taxon>Pseudomonadati</taxon>
        <taxon>Pseudomonadota</taxon>
        <taxon>Betaproteobacteria</taxon>
        <taxon>Burkholderiales</taxon>
        <taxon>Sphaerotilaceae</taxon>
        <taxon>Roseateles</taxon>
    </lineage>
</organism>
<dbReference type="GO" id="GO:0030288">
    <property type="term" value="C:outer membrane-bounded periplasmic space"/>
    <property type="evidence" value="ECO:0007669"/>
    <property type="project" value="InterPro"/>
</dbReference>
<evidence type="ECO:0000256" key="3">
    <source>
        <dbReference type="ARBA" id="ARBA00022729"/>
    </source>
</evidence>
<gene>
    <name evidence="5" type="ORF">PFX98_03810</name>
</gene>
<dbReference type="InterPro" id="IPR038404">
    <property type="entry name" value="TRAP_DctP_sf"/>
</dbReference>
<dbReference type="EMBL" id="CP116346">
    <property type="protein sequence ID" value="WIT12750.1"/>
    <property type="molecule type" value="Genomic_DNA"/>
</dbReference>
<dbReference type="GO" id="GO:0015740">
    <property type="term" value="P:C4-dicarboxylate transport"/>
    <property type="evidence" value="ECO:0007669"/>
    <property type="project" value="TreeGrafter"/>
</dbReference>
<feature type="chain" id="PRO_5041711135" evidence="4">
    <location>
        <begin position="35"/>
        <end position="346"/>
    </location>
</feature>
<proteinExistence type="inferred from homology"/>
<sequence length="346" mass="37731">MTSRFTSLTRRTSSRLLLGAALALPLAGFAPAQAQAPIVIKFSHVVAPDTPKGKGAQRFKELAEQRTGGKVKVELYPNSQLYKDKEEMEALQLGSVQMLAPSLAKFGPLGVKDFEVFDLPFVFKDTEAFRAVTDGPVGADLFKKLEPKGIKGLAYWDNGFHIMSANKPLHNVADFKGMKMRIQSSKVLDAQMRALGAIPQVMAFSELYQALQTGVVDGTEGVASNFYTQKIFEVQKHITVSNHGHLAYAVIVNKKFWDGLPADIRGQLEGAMKEASTYANAIASTENASAFTAIKNSGKTNIYMPTQAELTEWKKALMPVHKEMEARVGKATVEAVYKAAGFVAPK</sequence>
<dbReference type="InterPro" id="IPR004682">
    <property type="entry name" value="TRAP_DctP"/>
</dbReference>
<dbReference type="PANTHER" id="PTHR33376:SF7">
    <property type="entry name" value="C4-DICARBOXYLATE-BINDING PROTEIN DCTB"/>
    <property type="match status" value="1"/>
</dbReference>
<reference evidence="5" key="1">
    <citation type="submission" date="2023-01" db="EMBL/GenBank/DDBJ databases">
        <title>Whole genome sequence of Paucibacter sp. S2-9 isolated from pond sediment.</title>
        <authorList>
            <person name="Jung J.Y."/>
        </authorList>
    </citation>
    <scope>NUCLEOTIDE SEQUENCE</scope>
    <source>
        <strain evidence="5">S2-9</strain>
    </source>
</reference>